<evidence type="ECO:0000313" key="3">
    <source>
        <dbReference type="Proteomes" id="UP001597045"/>
    </source>
</evidence>
<evidence type="ECO:0000313" key="2">
    <source>
        <dbReference type="EMBL" id="MFD1044522.1"/>
    </source>
</evidence>
<name>A0ABW3M1P7_9PSEU</name>
<dbReference type="InterPro" id="IPR000121">
    <property type="entry name" value="PEP_util_C"/>
</dbReference>
<dbReference type="EMBL" id="JBHTIS010000068">
    <property type="protein sequence ID" value="MFD1044522.1"/>
    <property type="molecule type" value="Genomic_DNA"/>
</dbReference>
<gene>
    <name evidence="2" type="ORF">ACFQ1S_02410</name>
</gene>
<dbReference type="InterPro" id="IPR015813">
    <property type="entry name" value="Pyrv/PenolPyrv_kinase-like_dom"/>
</dbReference>
<dbReference type="PRINTS" id="PR01736">
    <property type="entry name" value="PHPHTRNFRASE"/>
</dbReference>
<dbReference type="PANTHER" id="PTHR46244:SF3">
    <property type="entry name" value="PHOSPHOENOLPYRUVATE-PROTEIN PHOSPHOTRANSFERASE"/>
    <property type="match status" value="1"/>
</dbReference>
<organism evidence="2 3">
    <name type="scientific">Kibdelosporangium lantanae</name>
    <dbReference type="NCBI Taxonomy" id="1497396"/>
    <lineage>
        <taxon>Bacteria</taxon>
        <taxon>Bacillati</taxon>
        <taxon>Actinomycetota</taxon>
        <taxon>Actinomycetes</taxon>
        <taxon>Pseudonocardiales</taxon>
        <taxon>Pseudonocardiaceae</taxon>
        <taxon>Kibdelosporangium</taxon>
    </lineage>
</organism>
<dbReference type="SUPFAM" id="SSF51621">
    <property type="entry name" value="Phosphoenolpyruvate/pyruvate domain"/>
    <property type="match status" value="1"/>
</dbReference>
<dbReference type="PANTHER" id="PTHR46244">
    <property type="entry name" value="PHOSPHOENOLPYRUVATE-PROTEIN PHOSPHOTRANSFERASE"/>
    <property type="match status" value="1"/>
</dbReference>
<dbReference type="InterPro" id="IPR040442">
    <property type="entry name" value="Pyrv_kinase-like_dom_sf"/>
</dbReference>
<dbReference type="Gene3D" id="3.20.20.60">
    <property type="entry name" value="Phosphoenolpyruvate-binding domains"/>
    <property type="match status" value="1"/>
</dbReference>
<dbReference type="InterPro" id="IPR050499">
    <property type="entry name" value="PEP-utilizing_PTS_enzyme"/>
</dbReference>
<feature type="domain" description="PEP-utilising enzyme C-terminal" evidence="1">
    <location>
        <begin position="9"/>
        <end position="274"/>
    </location>
</feature>
<dbReference type="Pfam" id="PF02896">
    <property type="entry name" value="PEP-utilizers_C"/>
    <property type="match status" value="1"/>
</dbReference>
<reference evidence="3" key="1">
    <citation type="journal article" date="2019" name="Int. J. Syst. Evol. Microbiol.">
        <title>The Global Catalogue of Microorganisms (GCM) 10K type strain sequencing project: providing services to taxonomists for standard genome sequencing and annotation.</title>
        <authorList>
            <consortium name="The Broad Institute Genomics Platform"/>
            <consortium name="The Broad Institute Genome Sequencing Center for Infectious Disease"/>
            <person name="Wu L."/>
            <person name="Ma J."/>
        </authorList>
    </citation>
    <scope>NUCLEOTIDE SEQUENCE [LARGE SCALE GENOMIC DNA]</scope>
    <source>
        <strain evidence="3">JCM 31486</strain>
    </source>
</reference>
<dbReference type="Proteomes" id="UP001597045">
    <property type="component" value="Unassembled WGS sequence"/>
</dbReference>
<protein>
    <submittedName>
        <fullName evidence="2">PEP-binding protein</fullName>
    </submittedName>
</protein>
<proteinExistence type="predicted"/>
<sequence>MSFQRRTQQPLKLMASVSSMLSAQQALRATADGVGLVRTELLFAGSDEEPSVYAQATAYMRIAERFPGKPVILRTWDPAEDKVLQFLAARPKLPDAGAWSWRGIRCYRNRPDVLDRQLGAFLQTAELSKAQVHVLAPMVAQIDEVAWFAERARQRGILRVGVMVEVPALALVISHILSMVDFVSIGLSDLSQFTFAASRAIPEMSDYLDPWQPAVLKLVDSVARSCAASDTPITICGVDGRSGALVAVLAGMGVHGVTLPASRLAEVRQFMSRVSGELCRSAALTAVSCGSAGEAKTAAYAALRLHNGAGGQTLM</sequence>
<evidence type="ECO:0000259" key="1">
    <source>
        <dbReference type="Pfam" id="PF02896"/>
    </source>
</evidence>
<accession>A0ABW3M1P7</accession>
<comment type="caution">
    <text evidence="2">The sequence shown here is derived from an EMBL/GenBank/DDBJ whole genome shotgun (WGS) entry which is preliminary data.</text>
</comment>
<keyword evidence="3" id="KW-1185">Reference proteome</keyword>